<keyword evidence="4" id="KW-1185">Reference proteome</keyword>
<dbReference type="SMART" id="SM00240">
    <property type="entry name" value="FHA"/>
    <property type="match status" value="1"/>
</dbReference>
<dbReference type="InParanoid" id="A0A317XIF9"/>
<gene>
    <name evidence="3" type="ORF">BCV70DRAFT_202362</name>
</gene>
<feature type="compositionally biased region" description="Low complexity" evidence="1">
    <location>
        <begin position="1389"/>
        <end position="1425"/>
    </location>
</feature>
<dbReference type="InterPro" id="IPR008984">
    <property type="entry name" value="SMAD_FHA_dom_sf"/>
</dbReference>
<feature type="compositionally biased region" description="Polar residues" evidence="1">
    <location>
        <begin position="851"/>
        <end position="876"/>
    </location>
</feature>
<evidence type="ECO:0000259" key="2">
    <source>
        <dbReference type="PROSITE" id="PS50006"/>
    </source>
</evidence>
<feature type="region of interest" description="Disordered" evidence="1">
    <location>
        <begin position="1362"/>
        <end position="1658"/>
    </location>
</feature>
<dbReference type="Proteomes" id="UP000246740">
    <property type="component" value="Unassembled WGS sequence"/>
</dbReference>
<feature type="compositionally biased region" description="Low complexity" evidence="1">
    <location>
        <begin position="504"/>
        <end position="533"/>
    </location>
</feature>
<dbReference type="Gene3D" id="2.60.200.20">
    <property type="match status" value="1"/>
</dbReference>
<dbReference type="EMBL" id="KZ819201">
    <property type="protein sequence ID" value="PWY97871.1"/>
    <property type="molecule type" value="Genomic_DNA"/>
</dbReference>
<evidence type="ECO:0000313" key="4">
    <source>
        <dbReference type="Proteomes" id="UP000246740"/>
    </source>
</evidence>
<feature type="domain" description="FHA" evidence="2">
    <location>
        <begin position="127"/>
        <end position="179"/>
    </location>
</feature>
<protein>
    <recommendedName>
        <fullName evidence="2">FHA domain-containing protein</fullName>
    </recommendedName>
</protein>
<feature type="region of interest" description="Disordered" evidence="1">
    <location>
        <begin position="847"/>
        <end position="880"/>
    </location>
</feature>
<feature type="compositionally biased region" description="Basic and acidic residues" evidence="1">
    <location>
        <begin position="1464"/>
        <end position="1474"/>
    </location>
</feature>
<feature type="compositionally biased region" description="Acidic residues" evidence="1">
    <location>
        <begin position="1487"/>
        <end position="1499"/>
    </location>
</feature>
<feature type="compositionally biased region" description="Low complexity" evidence="1">
    <location>
        <begin position="1980"/>
        <end position="1994"/>
    </location>
</feature>
<feature type="compositionally biased region" description="Acidic residues" evidence="1">
    <location>
        <begin position="414"/>
        <end position="426"/>
    </location>
</feature>
<feature type="compositionally biased region" description="Basic residues" evidence="1">
    <location>
        <begin position="1543"/>
        <end position="1558"/>
    </location>
</feature>
<feature type="region of interest" description="Disordered" evidence="1">
    <location>
        <begin position="712"/>
        <end position="732"/>
    </location>
</feature>
<feature type="compositionally biased region" description="Low complexity" evidence="1">
    <location>
        <begin position="1703"/>
        <end position="1728"/>
    </location>
</feature>
<feature type="compositionally biased region" description="Low complexity" evidence="1">
    <location>
        <begin position="45"/>
        <end position="66"/>
    </location>
</feature>
<feature type="compositionally biased region" description="Low complexity" evidence="1">
    <location>
        <begin position="897"/>
        <end position="914"/>
    </location>
</feature>
<feature type="region of interest" description="Disordered" evidence="1">
    <location>
        <begin position="410"/>
        <end position="547"/>
    </location>
</feature>
<dbReference type="PROSITE" id="PS50006">
    <property type="entry name" value="FHA_DOMAIN"/>
    <property type="match status" value="1"/>
</dbReference>
<accession>A0A317XIF9</accession>
<reference evidence="3 4" key="1">
    <citation type="journal article" date="2018" name="Mol. Biol. Evol.">
        <title>Broad Genomic Sampling Reveals a Smut Pathogenic Ancestry of the Fungal Clade Ustilaginomycotina.</title>
        <authorList>
            <person name="Kijpornyongpan T."/>
            <person name="Mondo S.J."/>
            <person name="Barry K."/>
            <person name="Sandor L."/>
            <person name="Lee J."/>
            <person name="Lipzen A."/>
            <person name="Pangilinan J."/>
            <person name="LaButti K."/>
            <person name="Hainaut M."/>
            <person name="Henrissat B."/>
            <person name="Grigoriev I.V."/>
            <person name="Spatafora J.W."/>
            <person name="Aime M.C."/>
        </authorList>
    </citation>
    <scope>NUCLEOTIDE SEQUENCE [LARGE SCALE GENOMIC DNA]</scope>
    <source>
        <strain evidence="3 4">MCA 3645</strain>
    </source>
</reference>
<feature type="region of interest" description="Disordered" evidence="1">
    <location>
        <begin position="1945"/>
        <end position="2021"/>
    </location>
</feature>
<evidence type="ECO:0000256" key="1">
    <source>
        <dbReference type="SAM" id="MobiDB-lite"/>
    </source>
</evidence>
<feature type="compositionally biased region" description="Basic residues" evidence="1">
    <location>
        <begin position="1995"/>
        <end position="2005"/>
    </location>
</feature>
<feature type="compositionally biased region" description="Low complexity" evidence="1">
    <location>
        <begin position="2006"/>
        <end position="2021"/>
    </location>
</feature>
<feature type="compositionally biased region" description="Low complexity" evidence="1">
    <location>
        <begin position="1785"/>
        <end position="1826"/>
    </location>
</feature>
<feature type="region of interest" description="Disordered" evidence="1">
    <location>
        <begin position="1677"/>
        <end position="1916"/>
    </location>
</feature>
<sequence length="2021" mass="213496">MFETLRRSIGMSPSSSISAGLEGTDGAMDSVLSPSQKPNTFIPLRRSNSFTNFFSTPSRSRSTSPSKPASKQVSPSKSALQTPPKANAATTNSPAEATMTEPVLAYLVLLDKKGRQKERFPIQSTRTTMGRSIDNDVRFLVSDVSRHHCTIEIEIDDARNTAYLQVLGANGVLLNKQLVLPAPKGEGRYKLQSGDEIVIAKRKFVFEMPEHQALNLSSSSSSSQQPGQPGLFESPVKDQPPATPGNRSRKIRMSLVNVAQIDTPARPKPSTSATPCLASTRRSPSKSPHKAQQQDPDRESRRVSGLNRFKQTAKLDNATKQPRQARGRQSLTLATTTSNPFATPVKSSFSTANTAIATPKTAPPKQVSFSLFSNGYTGRLSPVKQMRMLPPLDTMTEEQDTSLRSDASIHVAREEEDPEAESESILEDAQQNDYRSPGGDQEAEAEQQHESEEDIVILEELEEESASAAFESEPAESSIVDFELNSNQPTASPIRDLSIVQEEASISSIPASPAALSPTSSPSSSSRKASPGSKRPKRRSSFFGRAGPFSVINFGFYAEERAQQVETEASSAEADVEAGSVSVSQIETPYEQEKPQEGRDEEVYSDAPSDDHAQTEAEPGSDSESDNDNDNADTGSARLASPPSPSPSKVRRYGLSKTPSPTKKAHFVGLTPMPRRPRLSLTTRRRVSLRTQTLLRSSEAYADRLFLPLPPTSLRATDPTGAATKSSSGLSKSMSMPSSLSCFTASDSCQDMLPPTPFCQDDQFEAADQDGDEYDAYGEGHASVPNDDFEASLDPQLLLNCESGQSEEQDDEDEDLIEQSLSVLVESPVRRRQTVAFSPVKPSAVVPFGTPQPTTASRTSRPSLPAFSTLNSTSSPSKPPALLRLQISGTGERIVVAPSSSSPAKSAAETPSTSVASSGSPRKVVRVSDVGLPSSELSLGYDLVVDHDHTAQGEGEEIAQALNSLFDAEDGNLTDDEDEPEDEDDDDHETAGEAPAQEQYMQEDDDIEMADAEDNKENLDPVSADQESGRPTAAASLLVPQTPVALPAIRHMFSEVHARVPATPDMRGLGELVQTPPAVYREQNVEPEREEEPMSAPALVSEPVPTPRYGTLGARMRAHPDLAELMSSPSPSSHPAASASRSSTRSPKKKATNLGAIDSCDQRSPFKSSETPRRRARGGGIRRSQTAETPAQASAPFTPRPHDVPVPSSTTLARTTQTPVSVPVPTPQRLAFEAELHVTLIDTSVEDAANEALVLSQTQTEAPLDQARDAPASPSPMHWEAPMAAVSADSVQVHAPAIVTDENEGSSATPASENITWEPEAHDAITLSCMQAGTGAEVETNQHVPSVVSLASSETNAAHSTFPASIPVSEPSSPPTLSPSPIKFRSKQAKTSPTKKPSSPAKKPRATASPAKTPKSPVKSKSAASIRSAPRVSEMVMPSPFASRSKALEIEAETSSTTGEIVVENDKALSKLDPDVAEVSSPVLIEQEQEQEQAAEESLVETAKASEPVGPAEPIVASPQATPATASEDVAQDSASKSSPTKSRARRTASRSPRKPVSRTKTSDIAEQKDESTPARDELEEQTELTPTSKSSSSSSPETMAEPVEAGTPTSTAVGIETETPETATVQTEKAHEHEPEPQSDAVVPPPSSPLKTTRRRAAKIAASRILGVSEPIVAAPSSAHGAEDDAVAADDDQVNSPETKSVAQTPAPAPAPVQTRATRGAAAAAAERATRSSPLKPMRSKRGRAGVLDAAPASEPEPRTQLEIESEAVSSSPTKRTSMRTSRVKVAALSSTASVSASGSASGTKTTAKTGTKAKSTAATKATRATRTKKDAASESAAVSDDLAAIQSDAVVEPETETEIEAESGEETTQTATRSTRTAASSSSSALSAKTKSAAKSASKIPTKSSSSSSSSKASIAAAFCDGTNKLSIPLATRAAADAVAVAACPKPKSTTRSKSGRGKDADLPTEISRDDAEESLRPEPVAETAAGTAAARPRTRSAGRPPRRAAAAKAAASVSELIG</sequence>
<dbReference type="OrthoDB" id="6288785at2759"/>
<feature type="compositionally biased region" description="Polar residues" evidence="1">
    <location>
        <begin position="67"/>
        <end position="81"/>
    </location>
</feature>
<feature type="region of interest" description="Disordered" evidence="1">
    <location>
        <begin position="215"/>
        <end position="340"/>
    </location>
</feature>
<feature type="compositionally biased region" description="Low complexity" evidence="1">
    <location>
        <begin position="466"/>
        <end position="479"/>
    </location>
</feature>
<feature type="compositionally biased region" description="Basic and acidic residues" evidence="1">
    <location>
        <begin position="1561"/>
        <end position="1577"/>
    </location>
</feature>
<dbReference type="Pfam" id="PF00498">
    <property type="entry name" value="FHA"/>
    <property type="match status" value="1"/>
</dbReference>
<feature type="compositionally biased region" description="Acidic residues" evidence="1">
    <location>
        <begin position="1685"/>
        <end position="1694"/>
    </location>
</feature>
<feature type="region of interest" description="Disordered" evidence="1">
    <location>
        <begin position="896"/>
        <end position="925"/>
    </location>
</feature>
<feature type="compositionally biased region" description="Basic and acidic residues" evidence="1">
    <location>
        <begin position="591"/>
        <end position="602"/>
    </location>
</feature>
<feature type="compositionally biased region" description="Basic and acidic residues" evidence="1">
    <location>
        <begin position="1959"/>
        <end position="1979"/>
    </location>
</feature>
<feature type="compositionally biased region" description="Acidic residues" evidence="1">
    <location>
        <begin position="1853"/>
        <end position="1867"/>
    </location>
</feature>
<feature type="compositionally biased region" description="Acidic residues" evidence="1">
    <location>
        <begin position="441"/>
        <end position="465"/>
    </location>
</feature>
<feature type="compositionally biased region" description="Low complexity" evidence="1">
    <location>
        <begin position="1868"/>
        <end position="1916"/>
    </location>
</feature>
<feature type="compositionally biased region" description="Low complexity" evidence="1">
    <location>
        <begin position="1835"/>
        <end position="1846"/>
    </location>
</feature>
<feature type="region of interest" description="Disordered" evidence="1">
    <location>
        <begin position="563"/>
        <end position="676"/>
    </location>
</feature>
<feature type="compositionally biased region" description="Low complexity" evidence="1">
    <location>
        <begin position="8"/>
        <end position="18"/>
    </location>
</feature>
<feature type="compositionally biased region" description="Polar residues" evidence="1">
    <location>
        <begin position="1769"/>
        <end position="1782"/>
    </location>
</feature>
<feature type="region of interest" description="Disordered" evidence="1">
    <location>
        <begin position="1"/>
        <end position="96"/>
    </location>
</feature>
<feature type="compositionally biased region" description="Low complexity" evidence="1">
    <location>
        <begin position="720"/>
        <end position="732"/>
    </location>
</feature>
<feature type="compositionally biased region" description="Acidic residues" evidence="1">
    <location>
        <begin position="969"/>
        <end position="988"/>
    </location>
</feature>
<dbReference type="CDD" id="cd22673">
    <property type="entry name" value="FHA_Ki67"/>
    <property type="match status" value="1"/>
</dbReference>
<feature type="region of interest" description="Disordered" evidence="1">
    <location>
        <begin position="1067"/>
        <end position="1224"/>
    </location>
</feature>
<feature type="region of interest" description="Disordered" evidence="1">
    <location>
        <begin position="969"/>
        <end position="1036"/>
    </location>
</feature>
<feature type="compositionally biased region" description="Acidic residues" evidence="1">
    <location>
        <begin position="619"/>
        <end position="631"/>
    </location>
</feature>
<dbReference type="SUPFAM" id="SSF49879">
    <property type="entry name" value="SMAD/FHA domain"/>
    <property type="match status" value="1"/>
</dbReference>
<feature type="compositionally biased region" description="Acidic residues" evidence="1">
    <location>
        <begin position="1001"/>
        <end position="1012"/>
    </location>
</feature>
<feature type="compositionally biased region" description="Low complexity" evidence="1">
    <location>
        <begin position="1127"/>
        <end position="1145"/>
    </location>
</feature>
<organism evidence="3 4">
    <name type="scientific">Testicularia cyperi</name>
    <dbReference type="NCBI Taxonomy" id="1882483"/>
    <lineage>
        <taxon>Eukaryota</taxon>
        <taxon>Fungi</taxon>
        <taxon>Dikarya</taxon>
        <taxon>Basidiomycota</taxon>
        <taxon>Ustilaginomycotina</taxon>
        <taxon>Ustilaginomycetes</taxon>
        <taxon>Ustilaginales</taxon>
        <taxon>Anthracoideaceae</taxon>
        <taxon>Testicularia</taxon>
    </lineage>
</organism>
<dbReference type="InterPro" id="IPR000253">
    <property type="entry name" value="FHA_dom"/>
</dbReference>
<feature type="compositionally biased region" description="Polar residues" evidence="1">
    <location>
        <begin position="318"/>
        <end position="340"/>
    </location>
</feature>
<evidence type="ECO:0000313" key="3">
    <source>
        <dbReference type="EMBL" id="PWY97871.1"/>
    </source>
</evidence>
<name>A0A317XIF9_9BASI</name>
<proteinExistence type="predicted"/>
<dbReference type="STRING" id="1882483.A0A317XIF9"/>